<reference evidence="2 3" key="1">
    <citation type="submission" date="2022-10" db="EMBL/GenBank/DDBJ databases">
        <title>Defluviimonas sp. nov., isolated from ocean surface sediments.</title>
        <authorList>
            <person name="He W."/>
            <person name="Wang L."/>
            <person name="Zhang D.-F."/>
        </authorList>
    </citation>
    <scope>NUCLEOTIDE SEQUENCE [LARGE SCALE GENOMIC DNA]</scope>
    <source>
        <strain evidence="2 3">WL0050</strain>
    </source>
</reference>
<dbReference type="Proteomes" id="UP001652564">
    <property type="component" value="Unassembled WGS sequence"/>
</dbReference>
<keyword evidence="3" id="KW-1185">Reference proteome</keyword>
<proteinExistence type="predicted"/>
<evidence type="ECO:0000313" key="2">
    <source>
        <dbReference type="EMBL" id="MCV2872321.1"/>
    </source>
</evidence>
<keyword evidence="1" id="KW-1133">Transmembrane helix</keyword>
<comment type="caution">
    <text evidence="2">The sequence shown here is derived from an EMBL/GenBank/DDBJ whole genome shotgun (WGS) entry which is preliminary data.</text>
</comment>
<gene>
    <name evidence="2" type="ORF">OEZ71_08440</name>
</gene>
<accession>A0ABT2ZMF6</accession>
<keyword evidence="1" id="KW-0472">Membrane</keyword>
<name>A0ABT2ZMF6_9RHOB</name>
<keyword evidence="1" id="KW-0812">Transmembrane</keyword>
<dbReference type="RefSeq" id="WP_263739506.1">
    <property type="nucleotide sequence ID" value="NZ_JAOWKZ010000002.1"/>
</dbReference>
<feature type="transmembrane region" description="Helical" evidence="1">
    <location>
        <begin position="12"/>
        <end position="31"/>
    </location>
</feature>
<evidence type="ECO:0000256" key="1">
    <source>
        <dbReference type="SAM" id="Phobius"/>
    </source>
</evidence>
<sequence>MLMKPMTTPQKVALGYFVILAFVAGLNYIPGFKDEQGLICGVFELDIADDLLHLGSALWAFLGAILSRRAAIFYLTAFGAIYLGDGLLGLATGSGYLDLGIWRWGVQDLPFGFKIAANTPHILLGGAALLSGLKFRRT</sequence>
<protein>
    <recommendedName>
        <fullName evidence="4">DUF4383 domain-containing protein</fullName>
    </recommendedName>
</protein>
<organism evidence="2 3">
    <name type="scientific">Albidovulum litorale</name>
    <dbReference type="NCBI Taxonomy" id="2984134"/>
    <lineage>
        <taxon>Bacteria</taxon>
        <taxon>Pseudomonadati</taxon>
        <taxon>Pseudomonadota</taxon>
        <taxon>Alphaproteobacteria</taxon>
        <taxon>Rhodobacterales</taxon>
        <taxon>Paracoccaceae</taxon>
        <taxon>Albidovulum</taxon>
    </lineage>
</organism>
<dbReference type="EMBL" id="JAOWKZ010000002">
    <property type="protein sequence ID" value="MCV2872321.1"/>
    <property type="molecule type" value="Genomic_DNA"/>
</dbReference>
<evidence type="ECO:0008006" key="4">
    <source>
        <dbReference type="Google" id="ProtNLM"/>
    </source>
</evidence>
<feature type="transmembrane region" description="Helical" evidence="1">
    <location>
        <begin position="111"/>
        <end position="133"/>
    </location>
</feature>
<evidence type="ECO:0000313" key="3">
    <source>
        <dbReference type="Proteomes" id="UP001652564"/>
    </source>
</evidence>
<feature type="transmembrane region" description="Helical" evidence="1">
    <location>
        <begin position="51"/>
        <end position="67"/>
    </location>
</feature>
<feature type="transmembrane region" description="Helical" evidence="1">
    <location>
        <begin position="72"/>
        <end position="91"/>
    </location>
</feature>